<reference evidence="2" key="1">
    <citation type="submission" date="2020-05" db="EMBL/GenBank/DDBJ databases">
        <authorList>
            <person name="Chiriac C."/>
            <person name="Salcher M."/>
            <person name="Ghai R."/>
            <person name="Kavagutti S V."/>
        </authorList>
    </citation>
    <scope>NUCLEOTIDE SEQUENCE</scope>
</reference>
<keyword evidence="1" id="KW-0812">Transmembrane</keyword>
<evidence type="ECO:0000313" key="2">
    <source>
        <dbReference type="EMBL" id="CAB4338496.1"/>
    </source>
</evidence>
<feature type="transmembrane region" description="Helical" evidence="1">
    <location>
        <begin position="20"/>
        <end position="42"/>
    </location>
</feature>
<proteinExistence type="predicted"/>
<feature type="transmembrane region" description="Helical" evidence="1">
    <location>
        <begin position="88"/>
        <end position="105"/>
    </location>
</feature>
<name>A0A6J5ZAK0_9ZZZZ</name>
<accession>A0A6J5ZAK0</accession>
<organism evidence="2">
    <name type="scientific">freshwater metagenome</name>
    <dbReference type="NCBI Taxonomy" id="449393"/>
    <lineage>
        <taxon>unclassified sequences</taxon>
        <taxon>metagenomes</taxon>
        <taxon>ecological metagenomes</taxon>
    </lineage>
</organism>
<keyword evidence="1" id="KW-0472">Membrane</keyword>
<dbReference type="EMBL" id="CAESAJ010000072">
    <property type="protein sequence ID" value="CAB4338496.1"/>
    <property type="molecule type" value="Genomic_DNA"/>
</dbReference>
<dbReference type="AlphaFoldDB" id="A0A6J5ZAK0"/>
<evidence type="ECO:0000256" key="1">
    <source>
        <dbReference type="SAM" id="Phobius"/>
    </source>
</evidence>
<protein>
    <submittedName>
        <fullName evidence="2">Unannotated protein</fullName>
    </submittedName>
</protein>
<gene>
    <name evidence="2" type="ORF">UFOPK3770_00757</name>
</gene>
<feature type="transmembrane region" description="Helical" evidence="1">
    <location>
        <begin position="54"/>
        <end position="76"/>
    </location>
</feature>
<keyword evidence="1" id="KW-1133">Transmembrane helix</keyword>
<sequence>MNVELFQNSPTSFIMANQLTVVVDPLCTAIPSFLLSVPFLYLIGESRTRFVGRIATFFVVMSVVNAARLIVGLWAYDRGTSWLVSHEIAYGIFYAIWAIYILSLHKLKVPRTHQLAI</sequence>